<dbReference type="InterPro" id="IPR004276">
    <property type="entry name" value="GlycoTrans_28_N"/>
</dbReference>
<dbReference type="HAMAP" id="MF_00033">
    <property type="entry name" value="MurG"/>
    <property type="match status" value="1"/>
</dbReference>
<dbReference type="PANTHER" id="PTHR21015:SF22">
    <property type="entry name" value="GLYCOSYLTRANSFERASE"/>
    <property type="match status" value="1"/>
</dbReference>
<evidence type="ECO:0000256" key="2">
    <source>
        <dbReference type="ARBA" id="ARBA00022618"/>
    </source>
</evidence>
<keyword evidence="3" id="KW-0328">Glycosyltransferase</keyword>
<dbReference type="Pfam" id="PF04101">
    <property type="entry name" value="Glyco_tran_28_C"/>
    <property type="match status" value="1"/>
</dbReference>
<feature type="domain" description="Glycosyltransferase family 28 N-terminal" evidence="10">
    <location>
        <begin position="3"/>
        <end position="140"/>
    </location>
</feature>
<accession>A0A6J7U1U6</accession>
<dbReference type="CDD" id="cd03785">
    <property type="entry name" value="GT28_MurG"/>
    <property type="match status" value="1"/>
</dbReference>
<dbReference type="GO" id="GO:0008360">
    <property type="term" value="P:regulation of cell shape"/>
    <property type="evidence" value="ECO:0007669"/>
    <property type="project" value="UniProtKB-KW"/>
</dbReference>
<dbReference type="EMBL" id="CAFBQS010000027">
    <property type="protein sequence ID" value="CAB5060374.1"/>
    <property type="molecule type" value="Genomic_DNA"/>
</dbReference>
<evidence type="ECO:0000313" key="12">
    <source>
        <dbReference type="EMBL" id="CAB5060374.1"/>
    </source>
</evidence>
<keyword evidence="2" id="KW-0132">Cell division</keyword>
<keyword evidence="5" id="KW-0133">Cell shape</keyword>
<keyword evidence="4" id="KW-0808">Transferase</keyword>
<dbReference type="SUPFAM" id="SSF53756">
    <property type="entry name" value="UDP-Glycosyltransferase/glycogen phosphorylase"/>
    <property type="match status" value="1"/>
</dbReference>
<dbReference type="GO" id="GO:0051301">
    <property type="term" value="P:cell division"/>
    <property type="evidence" value="ECO:0007669"/>
    <property type="project" value="UniProtKB-KW"/>
</dbReference>
<dbReference type="Gene3D" id="3.40.50.2000">
    <property type="entry name" value="Glycogen Phosphorylase B"/>
    <property type="match status" value="2"/>
</dbReference>
<feature type="domain" description="Glycosyl transferase family 28 C-terminal" evidence="11">
    <location>
        <begin position="192"/>
        <end position="329"/>
    </location>
</feature>
<dbReference type="GO" id="GO:0071555">
    <property type="term" value="P:cell wall organization"/>
    <property type="evidence" value="ECO:0007669"/>
    <property type="project" value="UniProtKB-KW"/>
</dbReference>
<evidence type="ECO:0000256" key="3">
    <source>
        <dbReference type="ARBA" id="ARBA00022676"/>
    </source>
</evidence>
<evidence type="ECO:0000259" key="11">
    <source>
        <dbReference type="Pfam" id="PF04101"/>
    </source>
</evidence>
<evidence type="ECO:0000259" key="10">
    <source>
        <dbReference type="Pfam" id="PF03033"/>
    </source>
</evidence>
<organism evidence="12">
    <name type="scientific">freshwater metagenome</name>
    <dbReference type="NCBI Taxonomy" id="449393"/>
    <lineage>
        <taxon>unclassified sequences</taxon>
        <taxon>metagenomes</taxon>
        <taxon>ecological metagenomes</taxon>
    </lineage>
</organism>
<sequence>MKIVIAGGGTAGHVLPALAVANEIKNRFSQAEIIFIGSKGGADEKLVPAENYQIRYLPKAEFPRKINLASLFFVPRFSIALVKCAFLLRNATVAIGFGGYVATPVYVAARMLNIPIALHEANLVPGLANRVGRKWAKVVAVFNPIDKWKDQHVVGFPMRNSITESAKLNGKELVFAKEVARKELGLRPEGRVLLVMGGSLGSEKINDAVIEIASALAKEKISILHLVGAGNSKIVQAFDSTGYRQIPYLAKMESAYLAADIVVSRAGAGTCAEIEVMGLPAIFIPLAIGNGEQVVNAEKYVNRGSAKILLNSNLTSHNLLSIVLEVNNSFAEFSKVAVTNKGTKLRAASDMVDLIDEVIFHSPKGGN</sequence>
<proteinExistence type="inferred from homology"/>
<keyword evidence="1" id="KW-1003">Cell membrane</keyword>
<keyword evidence="8" id="KW-0131">Cell cycle</keyword>
<dbReference type="InterPro" id="IPR007235">
    <property type="entry name" value="Glyco_trans_28_C"/>
</dbReference>
<dbReference type="Pfam" id="PF03033">
    <property type="entry name" value="Glyco_transf_28"/>
    <property type="match status" value="1"/>
</dbReference>
<keyword evidence="6" id="KW-0573">Peptidoglycan synthesis</keyword>
<dbReference type="GO" id="GO:0009252">
    <property type="term" value="P:peptidoglycan biosynthetic process"/>
    <property type="evidence" value="ECO:0007669"/>
    <property type="project" value="UniProtKB-KW"/>
</dbReference>
<name>A0A6J7U1U6_9ZZZZ</name>
<reference evidence="12" key="1">
    <citation type="submission" date="2020-05" db="EMBL/GenBank/DDBJ databases">
        <authorList>
            <person name="Chiriac C."/>
            <person name="Salcher M."/>
            <person name="Ghai R."/>
            <person name="Kavagutti S V."/>
        </authorList>
    </citation>
    <scope>NUCLEOTIDE SEQUENCE</scope>
</reference>
<evidence type="ECO:0000256" key="6">
    <source>
        <dbReference type="ARBA" id="ARBA00022984"/>
    </source>
</evidence>
<evidence type="ECO:0000256" key="5">
    <source>
        <dbReference type="ARBA" id="ARBA00022960"/>
    </source>
</evidence>
<gene>
    <name evidence="12" type="ORF">UFOPK4366_00268</name>
</gene>
<dbReference type="GO" id="GO:0050511">
    <property type="term" value="F:undecaprenyldiphospho-muramoylpentapeptide beta-N-acetylglucosaminyltransferase activity"/>
    <property type="evidence" value="ECO:0007669"/>
    <property type="project" value="InterPro"/>
</dbReference>
<evidence type="ECO:0000256" key="1">
    <source>
        <dbReference type="ARBA" id="ARBA00022475"/>
    </source>
</evidence>
<keyword evidence="9" id="KW-0961">Cell wall biogenesis/degradation</keyword>
<evidence type="ECO:0000256" key="4">
    <source>
        <dbReference type="ARBA" id="ARBA00022679"/>
    </source>
</evidence>
<evidence type="ECO:0000256" key="8">
    <source>
        <dbReference type="ARBA" id="ARBA00023306"/>
    </source>
</evidence>
<keyword evidence="7" id="KW-0472">Membrane</keyword>
<dbReference type="GO" id="GO:0005975">
    <property type="term" value="P:carbohydrate metabolic process"/>
    <property type="evidence" value="ECO:0007669"/>
    <property type="project" value="InterPro"/>
</dbReference>
<dbReference type="InterPro" id="IPR006009">
    <property type="entry name" value="GlcNAc_MurG"/>
</dbReference>
<dbReference type="AlphaFoldDB" id="A0A6J7U1U6"/>
<dbReference type="PANTHER" id="PTHR21015">
    <property type="entry name" value="UDP-N-ACETYLGLUCOSAMINE--N-ACETYLMURAMYL-(PENTAPEPTIDE) PYROPHOSPHORYL-UNDECAPRENOL N-ACETYLGLUCOSAMINE TRANSFERASE 1"/>
    <property type="match status" value="1"/>
</dbReference>
<evidence type="ECO:0000256" key="9">
    <source>
        <dbReference type="ARBA" id="ARBA00023316"/>
    </source>
</evidence>
<protein>
    <submittedName>
        <fullName evidence="12">Unannotated protein</fullName>
    </submittedName>
</protein>
<evidence type="ECO:0000256" key="7">
    <source>
        <dbReference type="ARBA" id="ARBA00023136"/>
    </source>
</evidence>